<protein>
    <recommendedName>
        <fullName evidence="1">Spermatogenesis-associated protein 20-like TRX domain-containing protein</fullName>
    </recommendedName>
</protein>
<dbReference type="SUPFAM" id="SSF48208">
    <property type="entry name" value="Six-hairpin glycosidases"/>
    <property type="match status" value="1"/>
</dbReference>
<evidence type="ECO:0000259" key="1">
    <source>
        <dbReference type="Pfam" id="PF03190"/>
    </source>
</evidence>
<dbReference type="RefSeq" id="WP_095044239.1">
    <property type="nucleotide sequence ID" value="NZ_LN890655.1"/>
</dbReference>
<dbReference type="PANTHER" id="PTHR42899:SF1">
    <property type="entry name" value="SPERMATOGENESIS-ASSOCIATED PROTEIN 20"/>
    <property type="match status" value="1"/>
</dbReference>
<evidence type="ECO:0000313" key="3">
    <source>
        <dbReference type="Proteomes" id="UP000215027"/>
    </source>
</evidence>
<reference evidence="2" key="1">
    <citation type="submission" date="2016-01" db="EMBL/GenBank/DDBJ databases">
        <authorList>
            <person name="Mcilroy J.S."/>
            <person name="Karst M S."/>
            <person name="Albertsen M."/>
        </authorList>
    </citation>
    <scope>NUCLEOTIDE SEQUENCE</scope>
    <source>
        <strain evidence="2">Cfx-K</strain>
    </source>
</reference>
<name>A0A160T634_9CHLR</name>
<dbReference type="SUPFAM" id="SSF52833">
    <property type="entry name" value="Thioredoxin-like"/>
    <property type="match status" value="1"/>
</dbReference>
<dbReference type="PANTHER" id="PTHR42899">
    <property type="entry name" value="SPERMATOGENESIS-ASSOCIATED PROTEIN 20"/>
    <property type="match status" value="1"/>
</dbReference>
<dbReference type="PIRSF" id="PIRSF006402">
    <property type="entry name" value="UCP006402_thioredoxin"/>
    <property type="match status" value="1"/>
</dbReference>
<dbReference type="AlphaFoldDB" id="A0A160T634"/>
<keyword evidence="3" id="KW-1185">Reference proteome</keyword>
<evidence type="ECO:0000313" key="2">
    <source>
        <dbReference type="EMBL" id="CUS04969.2"/>
    </source>
</evidence>
<dbReference type="Gene3D" id="1.50.10.20">
    <property type="match status" value="1"/>
</dbReference>
<dbReference type="GO" id="GO:0005975">
    <property type="term" value="P:carbohydrate metabolic process"/>
    <property type="evidence" value="ECO:0007669"/>
    <property type="project" value="InterPro"/>
</dbReference>
<sequence length="687" mass="75714">MPNHLADETSPYLRQHADNPVEWYPWGEEALQRARDEDKPILLSIGYAACHWCHVMAHESFEDPATAEIMNRHFINIKVDREERPDLDSIYMSAVTAMTGQGGWPMTVALTPDGRPFFGGTYYPPTPRHGLPAFQQLLQGLAQAWQTQREEIEHSAGEIAGHLRQASLVSALGRGGALNDDLFDQALNGLLRTFDTKLGGFGRAPKFPPSMTLEFLLRMVLRRGDGMARRMAEHTLTMMARGGLYDHLGGGFARYSTDDRWLAPHFEKMLYDNALLARVYLHAWQVTAEPLYRTVVEETLDFALREMRHEAGGFYSSYDADSEGEEGKFYVWSADEVRAALANAGLAADADLFMAYYDVSERGNWEGHNILNTPRPAAEVAAELGLDPAALETRLAAARRALYDARAGRVWPGLDDKVLTAWNGLMLAALAEAGAALGRADYTAAAVANAEFINASLRRADGRLLRSWKAGVGARFNGYLEDYAFLADGLLALYQTTFDPRWFAWARELADQMLAHFGDATNGGFYDTADDHEALLHRPKDVQDNATPSGNAMAAAVLLRLSLYTGEGHYWDTAEAMVSALYEPMARYPGAFAHWLGAAAFILGEPREVAIAGDPAAADSRALLDLIHGRYRPDLVVAVGEGESAAVVPLLAGRERLDGRAAAYVCRRFVCLRPVSEQQALAEQLND</sequence>
<organism evidence="2 3">
    <name type="scientific">Candidatus Promineifilum breve</name>
    <dbReference type="NCBI Taxonomy" id="1806508"/>
    <lineage>
        <taxon>Bacteria</taxon>
        <taxon>Bacillati</taxon>
        <taxon>Chloroflexota</taxon>
        <taxon>Ardenticatenia</taxon>
        <taxon>Candidatus Promineifilales</taxon>
        <taxon>Candidatus Promineifilaceae</taxon>
        <taxon>Candidatus Promineifilum</taxon>
    </lineage>
</organism>
<dbReference type="KEGG" id="pbf:CFX0092_A3091"/>
<dbReference type="InterPro" id="IPR024705">
    <property type="entry name" value="Ssp411"/>
</dbReference>
<gene>
    <name evidence="2" type="ORF">CFX0092_A3091</name>
</gene>
<dbReference type="Pfam" id="PF03190">
    <property type="entry name" value="Thioredox_DsbH"/>
    <property type="match status" value="1"/>
</dbReference>
<accession>A0A160T634</accession>
<proteinExistence type="predicted"/>
<dbReference type="OrthoDB" id="9762614at2"/>
<dbReference type="EMBL" id="LN890655">
    <property type="protein sequence ID" value="CUS04969.2"/>
    <property type="molecule type" value="Genomic_DNA"/>
</dbReference>
<dbReference type="InterPro" id="IPR036249">
    <property type="entry name" value="Thioredoxin-like_sf"/>
</dbReference>
<dbReference type="InterPro" id="IPR004879">
    <property type="entry name" value="Ssp411-like_TRX"/>
</dbReference>
<dbReference type="CDD" id="cd02955">
    <property type="entry name" value="SSP411"/>
    <property type="match status" value="1"/>
</dbReference>
<dbReference type="Proteomes" id="UP000215027">
    <property type="component" value="Chromosome I"/>
</dbReference>
<dbReference type="InterPro" id="IPR008928">
    <property type="entry name" value="6-hairpin_glycosidase_sf"/>
</dbReference>
<feature type="domain" description="Spermatogenesis-associated protein 20-like TRX" evidence="1">
    <location>
        <begin position="3"/>
        <end position="163"/>
    </location>
</feature>
<dbReference type="Gene3D" id="3.40.30.10">
    <property type="entry name" value="Glutaredoxin"/>
    <property type="match status" value="1"/>
</dbReference>